<evidence type="ECO:0000256" key="1">
    <source>
        <dbReference type="ARBA" id="ARBA00004370"/>
    </source>
</evidence>
<dbReference type="Gene3D" id="1.20.1440.210">
    <property type="match status" value="1"/>
</dbReference>
<dbReference type="InterPro" id="IPR003660">
    <property type="entry name" value="HAMP_dom"/>
</dbReference>
<dbReference type="SMART" id="SM00283">
    <property type="entry name" value="MA"/>
    <property type="match status" value="1"/>
</dbReference>
<evidence type="ECO:0000313" key="9">
    <source>
        <dbReference type="EMBL" id="TQV84120.1"/>
    </source>
</evidence>
<keyword evidence="10" id="KW-1185">Reference proteome</keyword>
<evidence type="ECO:0000313" key="10">
    <source>
        <dbReference type="Proteomes" id="UP000319732"/>
    </source>
</evidence>
<evidence type="ECO:0000259" key="7">
    <source>
        <dbReference type="PROSITE" id="PS50885"/>
    </source>
</evidence>
<feature type="domain" description="HAMP" evidence="7">
    <location>
        <begin position="323"/>
        <end position="377"/>
    </location>
</feature>
<dbReference type="InterPro" id="IPR032255">
    <property type="entry name" value="HBM"/>
</dbReference>
<comment type="caution">
    <text evidence="9">The sequence shown here is derived from an EMBL/GenBank/DDBJ whole genome shotgun (WGS) entry which is preliminary data.</text>
</comment>
<keyword evidence="5" id="KW-1133">Transmembrane helix</keyword>
<dbReference type="SMART" id="SM00304">
    <property type="entry name" value="HAMP"/>
    <property type="match status" value="2"/>
</dbReference>
<dbReference type="EMBL" id="VHSG01000006">
    <property type="protein sequence ID" value="TQV84120.1"/>
    <property type="molecule type" value="Genomic_DNA"/>
</dbReference>
<feature type="domain" description="HBM" evidence="8">
    <location>
        <begin position="49"/>
        <end position="289"/>
    </location>
</feature>
<dbReference type="GO" id="GO:0016020">
    <property type="term" value="C:membrane"/>
    <property type="evidence" value="ECO:0007669"/>
    <property type="project" value="UniProtKB-SubCell"/>
</dbReference>
<feature type="transmembrane region" description="Helical" evidence="5">
    <location>
        <begin position="15"/>
        <end position="34"/>
    </location>
</feature>
<dbReference type="SUPFAM" id="SSF58104">
    <property type="entry name" value="Methyl-accepting chemotaxis protein (MCP) signaling domain"/>
    <property type="match status" value="1"/>
</dbReference>
<keyword evidence="2 4" id="KW-0807">Transducer</keyword>
<accession>A0A545U3S7</accession>
<organism evidence="9 10">
    <name type="scientific">Exilibacterium tricleocarpae</name>
    <dbReference type="NCBI Taxonomy" id="2591008"/>
    <lineage>
        <taxon>Bacteria</taxon>
        <taxon>Pseudomonadati</taxon>
        <taxon>Pseudomonadota</taxon>
        <taxon>Gammaproteobacteria</taxon>
        <taxon>Cellvibrionales</taxon>
        <taxon>Cellvibrionaceae</taxon>
        <taxon>Exilibacterium</taxon>
    </lineage>
</organism>
<dbReference type="PROSITE" id="PS50885">
    <property type="entry name" value="HAMP"/>
    <property type="match status" value="1"/>
</dbReference>
<evidence type="ECO:0000256" key="2">
    <source>
        <dbReference type="ARBA" id="ARBA00023224"/>
    </source>
</evidence>
<dbReference type="PANTHER" id="PTHR32089">
    <property type="entry name" value="METHYL-ACCEPTING CHEMOTAXIS PROTEIN MCPB"/>
    <property type="match status" value="1"/>
</dbReference>
<dbReference type="PANTHER" id="PTHR32089:SF120">
    <property type="entry name" value="METHYL-ACCEPTING CHEMOTAXIS PROTEIN TLPQ"/>
    <property type="match status" value="1"/>
</dbReference>
<gene>
    <name evidence="9" type="ORF">FKG94_05505</name>
</gene>
<dbReference type="PROSITE" id="PS50111">
    <property type="entry name" value="CHEMOTAXIS_TRANSDUC_2"/>
    <property type="match status" value="1"/>
</dbReference>
<evidence type="ECO:0000256" key="4">
    <source>
        <dbReference type="PROSITE-ProRule" id="PRU00284"/>
    </source>
</evidence>
<dbReference type="Gene3D" id="1.10.287.950">
    <property type="entry name" value="Methyl-accepting chemotaxis protein"/>
    <property type="match status" value="1"/>
</dbReference>
<name>A0A545U3S7_9GAMM</name>
<dbReference type="PROSITE" id="PS51753">
    <property type="entry name" value="HBM"/>
    <property type="match status" value="1"/>
</dbReference>
<dbReference type="Pfam" id="PF00672">
    <property type="entry name" value="HAMP"/>
    <property type="match status" value="1"/>
</dbReference>
<evidence type="ECO:0000259" key="6">
    <source>
        <dbReference type="PROSITE" id="PS50111"/>
    </source>
</evidence>
<dbReference type="CDD" id="cd06225">
    <property type="entry name" value="HAMP"/>
    <property type="match status" value="1"/>
</dbReference>
<protein>
    <submittedName>
        <fullName evidence="9">Methyl-accepting chemotaxis protein</fullName>
    </submittedName>
</protein>
<evidence type="ECO:0000256" key="3">
    <source>
        <dbReference type="ARBA" id="ARBA00029447"/>
    </source>
</evidence>
<comment type="similarity">
    <text evidence="3">Belongs to the methyl-accepting chemotaxis (MCP) protein family.</text>
</comment>
<dbReference type="RefSeq" id="WP_142903200.1">
    <property type="nucleotide sequence ID" value="NZ_ML660089.1"/>
</dbReference>
<dbReference type="FunFam" id="1.10.287.950:FF:000001">
    <property type="entry name" value="Methyl-accepting chemotaxis sensory transducer"/>
    <property type="match status" value="1"/>
</dbReference>
<dbReference type="GO" id="GO:0006935">
    <property type="term" value="P:chemotaxis"/>
    <property type="evidence" value="ECO:0007669"/>
    <property type="project" value="UniProtKB-ARBA"/>
</dbReference>
<keyword evidence="5" id="KW-0472">Membrane</keyword>
<dbReference type="InterPro" id="IPR004089">
    <property type="entry name" value="MCPsignal_dom"/>
</dbReference>
<feature type="domain" description="Methyl-accepting transducer" evidence="6">
    <location>
        <begin position="382"/>
        <end position="618"/>
    </location>
</feature>
<evidence type="ECO:0000256" key="5">
    <source>
        <dbReference type="SAM" id="Phobius"/>
    </source>
</evidence>
<dbReference type="AlphaFoldDB" id="A0A545U3S7"/>
<feature type="transmembrane region" description="Helical" evidence="5">
    <location>
        <begin position="306"/>
        <end position="329"/>
    </location>
</feature>
<evidence type="ECO:0000259" key="8">
    <source>
        <dbReference type="PROSITE" id="PS51753"/>
    </source>
</evidence>
<dbReference type="SMART" id="SM01358">
    <property type="entry name" value="HBM"/>
    <property type="match status" value="1"/>
</dbReference>
<dbReference type="CDD" id="cd11386">
    <property type="entry name" value="MCP_signal"/>
    <property type="match status" value="1"/>
</dbReference>
<dbReference type="Pfam" id="PF00015">
    <property type="entry name" value="MCPsignal"/>
    <property type="match status" value="1"/>
</dbReference>
<dbReference type="GO" id="GO:0007165">
    <property type="term" value="P:signal transduction"/>
    <property type="evidence" value="ECO:0007669"/>
    <property type="project" value="UniProtKB-KW"/>
</dbReference>
<sequence length="656" mass="71147">MINLLTNLPLAAKVWLAPALLMLLLLFFGGFTMFNNLSLEKEIRVFAEDLTADTNLASQTVADILRQRLTLKSYLKSSDPRAVAVFRQQATSARTRLSQAKEAITHPQRVKLVQTISTLHEEYSRLFEEKVVSNMNRRHELVEGKLDANGKPMERALSEIMETAHKGGDIETAFEAGVAQRHLLLARLYAYKFLMNNDVESRERATQELRELTTDLSVLQSNSLSPEMRSLTDQVAARLAVYQEGFAGVVTAIETRNAAVARMDAIGPEVAAESEKLHASVAESLDEQGRFIEGLMEDAGKASVTLTLVALLLGCGITWFIVQAILLALRRTNEMLAEIADGDGDLTARLDVKGNDELGELASNFNRFVAKLHDIISAVQTSTGQLVAASEGLNQVSAESRTTVDKQVAETDLVATAVEQMSATLNQVASNVQETAQSADQARAEAEQGRDIESQALAAIATLGEQIRESAAVIDTVGNASETVDTVVEVINSIAEQTNLLALNAAIEAARAGEQGRGFAVVADEVRTLASRTRESTEEIRKTVEQLRSSAQQAVGRMNASRDQAEAVVEQAQQVDQALEGIVTRVQQMDSMIRQIATATEEQTAVTGEINKNLVNVKDQAGDSARASEQLNDSAAQFARLAAELQSQVGRFRVSG</sequence>
<keyword evidence="5" id="KW-0812">Transmembrane</keyword>
<proteinExistence type="inferred from homology"/>
<dbReference type="OrthoDB" id="2489132at2"/>
<comment type="subcellular location">
    <subcellularLocation>
        <location evidence="1">Membrane</location>
    </subcellularLocation>
</comment>
<dbReference type="Proteomes" id="UP000319732">
    <property type="component" value="Unassembled WGS sequence"/>
</dbReference>
<reference evidence="9 10" key="1">
    <citation type="submission" date="2019-06" db="EMBL/GenBank/DDBJ databases">
        <title>Whole genome sequence for Cellvibrionaceae sp. R142.</title>
        <authorList>
            <person name="Wang G."/>
        </authorList>
    </citation>
    <scope>NUCLEOTIDE SEQUENCE [LARGE SCALE GENOMIC DNA]</scope>
    <source>
        <strain evidence="9 10">R142</strain>
    </source>
</reference>